<evidence type="ECO:0000256" key="1">
    <source>
        <dbReference type="ARBA" id="ARBA00004377"/>
    </source>
</evidence>
<keyword evidence="3" id="KW-1003">Cell membrane</keyword>
<dbReference type="PANTHER" id="PTHR38779">
    <property type="entry name" value="TYPE II SECRETION SYSTEM PROTEIN I-RELATED"/>
    <property type="match status" value="1"/>
</dbReference>
<keyword evidence="8 9" id="KW-0472">Membrane</keyword>
<evidence type="ECO:0000313" key="11">
    <source>
        <dbReference type="Proteomes" id="UP000553963"/>
    </source>
</evidence>
<keyword evidence="6 9" id="KW-0812">Transmembrane</keyword>
<comment type="subcellular location">
    <subcellularLocation>
        <location evidence="1">Cell inner membrane</location>
        <topology evidence="1">Single-pass membrane protein</topology>
    </subcellularLocation>
</comment>
<evidence type="ECO:0000256" key="2">
    <source>
        <dbReference type="ARBA" id="ARBA00008358"/>
    </source>
</evidence>
<dbReference type="GO" id="GO:0015627">
    <property type="term" value="C:type II protein secretion system complex"/>
    <property type="evidence" value="ECO:0007669"/>
    <property type="project" value="InterPro"/>
</dbReference>
<dbReference type="GO" id="GO:0005886">
    <property type="term" value="C:plasma membrane"/>
    <property type="evidence" value="ECO:0007669"/>
    <property type="project" value="UniProtKB-SubCell"/>
</dbReference>
<evidence type="ECO:0000256" key="5">
    <source>
        <dbReference type="ARBA" id="ARBA00022519"/>
    </source>
</evidence>
<evidence type="ECO:0000256" key="8">
    <source>
        <dbReference type="ARBA" id="ARBA00023136"/>
    </source>
</evidence>
<feature type="transmembrane region" description="Helical" evidence="9">
    <location>
        <begin position="17"/>
        <end position="40"/>
    </location>
</feature>
<dbReference type="PROSITE" id="PS00409">
    <property type="entry name" value="PROKAR_NTER_METHYL"/>
    <property type="match status" value="1"/>
</dbReference>
<dbReference type="PANTHER" id="PTHR38779:SF2">
    <property type="entry name" value="TYPE II SECRETION SYSTEM PROTEIN I-RELATED"/>
    <property type="match status" value="1"/>
</dbReference>
<evidence type="ECO:0000256" key="6">
    <source>
        <dbReference type="ARBA" id="ARBA00022692"/>
    </source>
</evidence>
<reference evidence="10 11" key="1">
    <citation type="submission" date="2020-08" db="EMBL/GenBank/DDBJ databases">
        <title>Genomic Encyclopedia of Type Strains, Phase IV (KMG-IV): sequencing the most valuable type-strain genomes for metagenomic binning, comparative biology and taxonomic classification.</title>
        <authorList>
            <person name="Goeker M."/>
        </authorList>
    </citation>
    <scope>NUCLEOTIDE SEQUENCE [LARGE SCALE GENOMIC DNA]</scope>
    <source>
        <strain evidence="10 11">DSM 25966</strain>
    </source>
</reference>
<dbReference type="AlphaFoldDB" id="A0A840ANP8"/>
<keyword evidence="11" id="KW-1185">Reference proteome</keyword>
<dbReference type="RefSeq" id="WP_183397733.1">
    <property type="nucleotide sequence ID" value="NZ_JACIDS010000002.1"/>
</dbReference>
<name>A0A840ANP8_9HYPH</name>
<accession>A0A840ANP8</accession>
<keyword evidence="5" id="KW-0997">Cell inner membrane</keyword>
<evidence type="ECO:0000313" key="10">
    <source>
        <dbReference type="EMBL" id="MBB3930036.1"/>
    </source>
</evidence>
<evidence type="ECO:0000256" key="7">
    <source>
        <dbReference type="ARBA" id="ARBA00022989"/>
    </source>
</evidence>
<dbReference type="NCBIfam" id="TIGR02532">
    <property type="entry name" value="IV_pilin_GFxxxE"/>
    <property type="match status" value="1"/>
</dbReference>
<sequence>MIRSETHSDAGFSLLEALVALAILAISITGIIGVLGASFGNVERSAARLRAIIAARSLLDRVGLDIPNAVQSKEGVLPDGSRWTLSIRPYEDEPSIATEPGLYQVSVLVFPPPGKTSAVALTTLRPITEPR</sequence>
<keyword evidence="7 9" id="KW-1133">Transmembrane helix</keyword>
<comment type="similarity">
    <text evidence="2">Belongs to the GSP I family.</text>
</comment>
<proteinExistence type="inferred from homology"/>
<gene>
    <name evidence="10" type="ORF">GGR25_001075</name>
</gene>
<comment type="caution">
    <text evidence="10">The sequence shown here is derived from an EMBL/GenBank/DDBJ whole genome shotgun (WGS) entry which is preliminary data.</text>
</comment>
<protein>
    <submittedName>
        <fullName evidence="10">General secretion pathway protein I</fullName>
    </submittedName>
</protein>
<dbReference type="GO" id="GO:0015628">
    <property type="term" value="P:protein secretion by the type II secretion system"/>
    <property type="evidence" value="ECO:0007669"/>
    <property type="project" value="InterPro"/>
</dbReference>
<evidence type="ECO:0000256" key="4">
    <source>
        <dbReference type="ARBA" id="ARBA00022481"/>
    </source>
</evidence>
<dbReference type="EMBL" id="JACIDS010000002">
    <property type="protein sequence ID" value="MBB3930036.1"/>
    <property type="molecule type" value="Genomic_DNA"/>
</dbReference>
<organism evidence="10 11">
    <name type="scientific">Kaistia hirudinis</name>
    <dbReference type="NCBI Taxonomy" id="1293440"/>
    <lineage>
        <taxon>Bacteria</taxon>
        <taxon>Pseudomonadati</taxon>
        <taxon>Pseudomonadota</taxon>
        <taxon>Alphaproteobacteria</taxon>
        <taxon>Hyphomicrobiales</taxon>
        <taxon>Kaistiaceae</taxon>
        <taxon>Kaistia</taxon>
    </lineage>
</organism>
<dbReference type="InterPro" id="IPR010052">
    <property type="entry name" value="T2SS_protein-GspI"/>
</dbReference>
<evidence type="ECO:0000256" key="9">
    <source>
        <dbReference type="SAM" id="Phobius"/>
    </source>
</evidence>
<evidence type="ECO:0000256" key="3">
    <source>
        <dbReference type="ARBA" id="ARBA00022475"/>
    </source>
</evidence>
<keyword evidence="4" id="KW-0488">Methylation</keyword>
<dbReference type="InterPro" id="IPR012902">
    <property type="entry name" value="N_methyl_site"/>
</dbReference>
<dbReference type="Pfam" id="PF07963">
    <property type="entry name" value="N_methyl"/>
    <property type="match status" value="1"/>
</dbReference>
<dbReference type="Proteomes" id="UP000553963">
    <property type="component" value="Unassembled WGS sequence"/>
</dbReference>